<feature type="transmembrane region" description="Helical" evidence="2">
    <location>
        <begin position="60"/>
        <end position="78"/>
    </location>
</feature>
<feature type="transmembrane region" description="Helical" evidence="2">
    <location>
        <begin position="540"/>
        <end position="557"/>
    </location>
</feature>
<feature type="region of interest" description="Disordered" evidence="1">
    <location>
        <begin position="1255"/>
        <end position="1330"/>
    </location>
</feature>
<proteinExistence type="predicted"/>
<feature type="transmembrane region" description="Helical" evidence="2">
    <location>
        <begin position="654"/>
        <end position="670"/>
    </location>
</feature>
<protein>
    <recommendedName>
        <fullName evidence="9">Calcofluor white hypersensitive protein</fullName>
    </recommendedName>
</protein>
<dbReference type="Pfam" id="PF10277">
    <property type="entry name" value="Frag1"/>
    <property type="match status" value="1"/>
</dbReference>
<sequence length="1376" mass="154645">MVIRLSTGRRAHPLPLGTITMPSNQSKQHPYAVYSSGEEVKQPVALTKIPAKFVSYSHTVFAYSAFFIALGVGCATHYEKIVRNEFYGYPDEWFPSVSATTGDRYPARAIFQIFIALTSGPRFALVFLWFWLTTRSTLTASKGFGNFLLGVGLVRTVACGGWVYITSSDDHLTHDIAMVLYLLCTLPWQIGVLSTSDKKNPAAVRWRKFFTFAFFTTLPPMIYYFIQHKVKRVPGAYTTYAFFEWSLILYDVAFDAVTALDFQNFELFVVDVTHGSNFAPASTVEGTSTVTEPKDAVSSSLLRALADIRGYIADVYLAFVFWSMLTALALLIWYFPLFNMGISGYEAFLIVTISPMFLGIGSLRRLVARYRGVFHLLSLAGVASYLLPEPPLRLATAAFGISVSMLTWCATWVESKNNAAELERNIVVWGLGLLVHNLVKLFWWTENPIWPIMKPSNGGQNQIGLVLGIIACAEMLVRDSLKTDQIKKSKSTKSAVPKGSWLFAAAGFGSLLFSLHSMFSDSSTIMRWVVDGYPNPGPEPVPWGVATIAALGLGMVISPMRSFVVGYIWYAVGCAACLAFYNLPGWNGYYGGLVLGAYLTSVAPALIRSVVSHPPFKTLLTATMVYNLLCLAHVWVVAYEFVPGGVYARERTNWIFSCVMIFLGLGIMNAQKSTVSHQSVQLNAIRSTRRYTRVFLVAILALSGLASFSRTSLTKTPQPYQPADKAFTAGIWTIHFALDNDMWASETRMRDVIRDLELDVVGLLESDTQRIIMGNRDWAQYIAEDLGYYVDFGPATMKHTWGCLMLSKFPIKKSTHHLLPSPVGELACAIHATLDVYGQDVDFIVSHNGQEENLLDRRLQTTELARIMRESTNPFVFLGYVVTKPHEEIYQILYKDGHINDIDVTDHDRWCQYIGYRQLARIGYARVSHGGITDTEIQTGKFQIVDDPTSRQEAEYNRRHESSVPQQLRYPDHFRGAAILLKPLARYSFSLSSLNQLSHSCPEHSEMTLEFPAPVHYLLVAPDPRNHSIIDVKRKDTGALVYRKIRHMVPNLYALSLIRPDTYSVLTETQSLSSASKEKVIMLQEPENSVRVRLNGRLGFEWIFEWEGHKLRWIKESPLSNTLECHVVCTGKLNLLYQTSPFACLPSNTTLTEDMEICVAQYLPRNGIKGSYFGVYSVWQNNLALCQLKDPLGLKLAMMTILFTFFDKSDDDKRKKKDNYHLELEFQDLTLETQNIMDQTKLHKLDLETDKMLMKAQQKEDKRTEKQLKRSSAYSSTTTSPALSPIPSPSSSSTYADIAPSTKNTKRSAPLLRSLSYSSRDTRNRTPNKLTSFLTPFTKVSAAPVDSLAQKPVRHHQRALSVGVTDMSAVTTYHRY</sequence>
<dbReference type="InterPro" id="IPR053911">
    <property type="entry name" value="PGAP2IP_TM_2nd"/>
</dbReference>
<dbReference type="SUPFAM" id="SSF56219">
    <property type="entry name" value="DNase I-like"/>
    <property type="match status" value="1"/>
</dbReference>
<organism evidence="7 8">
    <name type="scientific">Umbelopsis vinacea</name>
    <dbReference type="NCBI Taxonomy" id="44442"/>
    <lineage>
        <taxon>Eukaryota</taxon>
        <taxon>Fungi</taxon>
        <taxon>Fungi incertae sedis</taxon>
        <taxon>Mucoromycota</taxon>
        <taxon>Mucoromycotina</taxon>
        <taxon>Umbelopsidomycetes</taxon>
        <taxon>Umbelopsidales</taxon>
        <taxon>Umbelopsidaceae</taxon>
        <taxon>Umbelopsis</taxon>
    </lineage>
</organism>
<feature type="transmembrane region" description="Helical" evidence="2">
    <location>
        <begin position="372"/>
        <end position="388"/>
    </location>
</feature>
<dbReference type="InterPro" id="IPR053912">
    <property type="entry name" value="PGAP2IP_TM_1nd"/>
</dbReference>
<evidence type="ECO:0000259" key="4">
    <source>
        <dbReference type="Pfam" id="PF23021"/>
    </source>
</evidence>
<feature type="transmembrane region" description="Helical" evidence="2">
    <location>
        <begin position="501"/>
        <end position="520"/>
    </location>
</feature>
<comment type="caution">
    <text evidence="7">The sequence shown here is derived from an EMBL/GenBank/DDBJ whole genome shotgun (WGS) entry which is preliminary data.</text>
</comment>
<dbReference type="Pfam" id="PF23226">
    <property type="entry name" value="Exo_endo_phos_PGAP2IP"/>
    <property type="match status" value="1"/>
</dbReference>
<dbReference type="PANTHER" id="PTHR14859:SF1">
    <property type="entry name" value="PGAP2-INTERACTING PROTEIN"/>
    <property type="match status" value="1"/>
</dbReference>
<keyword evidence="2" id="KW-1133">Transmembrane helix</keyword>
<feature type="compositionally biased region" description="Polar residues" evidence="1">
    <location>
        <begin position="1315"/>
        <end position="1330"/>
    </location>
</feature>
<accession>A0A8H7PUT4</accession>
<feature type="compositionally biased region" description="Basic and acidic residues" evidence="1">
    <location>
        <begin position="1255"/>
        <end position="1268"/>
    </location>
</feature>
<gene>
    <name evidence="7" type="ORF">INT44_003495</name>
</gene>
<evidence type="ECO:0000259" key="6">
    <source>
        <dbReference type="Pfam" id="PF23226"/>
    </source>
</evidence>
<keyword evidence="2" id="KW-0812">Transmembrane</keyword>
<dbReference type="OrthoDB" id="68581at2759"/>
<feature type="transmembrane region" description="Helical" evidence="2">
    <location>
        <begin position="425"/>
        <end position="443"/>
    </location>
</feature>
<evidence type="ECO:0008006" key="9">
    <source>
        <dbReference type="Google" id="ProtNLM"/>
    </source>
</evidence>
<feature type="domain" description="PGAP2IP second transmembrane" evidence="4">
    <location>
        <begin position="498"/>
        <end position="674"/>
    </location>
</feature>
<dbReference type="GO" id="GO:0031505">
    <property type="term" value="P:fungal-type cell wall organization"/>
    <property type="evidence" value="ECO:0007669"/>
    <property type="project" value="TreeGrafter"/>
</dbReference>
<dbReference type="Pfam" id="PF23022">
    <property type="entry name" value="6TM_1st_PGAP2IP"/>
    <property type="match status" value="1"/>
</dbReference>
<feature type="transmembrane region" description="Helical" evidence="2">
    <location>
        <begin position="394"/>
        <end position="413"/>
    </location>
</feature>
<keyword evidence="2" id="KW-0472">Membrane</keyword>
<feature type="transmembrane region" description="Helical" evidence="2">
    <location>
        <begin position="589"/>
        <end position="607"/>
    </location>
</feature>
<feature type="compositionally biased region" description="Low complexity" evidence="1">
    <location>
        <begin position="1271"/>
        <end position="1299"/>
    </location>
</feature>
<dbReference type="EMBL" id="JAEPRA010000009">
    <property type="protein sequence ID" value="KAG2180491.1"/>
    <property type="molecule type" value="Genomic_DNA"/>
</dbReference>
<dbReference type="GO" id="GO:0016020">
    <property type="term" value="C:membrane"/>
    <property type="evidence" value="ECO:0007669"/>
    <property type="project" value="GOC"/>
</dbReference>
<feature type="transmembrane region" description="Helical" evidence="2">
    <location>
        <begin position="109"/>
        <end position="132"/>
    </location>
</feature>
<feature type="domain" description="PGAP2IP C-terminal nuclease-like" evidence="6">
    <location>
        <begin position="725"/>
        <end position="965"/>
    </location>
</feature>
<feature type="domain" description="PGAP2IP first transmembrane" evidence="5">
    <location>
        <begin position="319"/>
        <end position="473"/>
    </location>
</feature>
<dbReference type="Proteomes" id="UP000612746">
    <property type="component" value="Unassembled WGS sequence"/>
</dbReference>
<reference evidence="7" key="1">
    <citation type="submission" date="2020-12" db="EMBL/GenBank/DDBJ databases">
        <title>Metabolic potential, ecology and presence of endohyphal bacteria is reflected in genomic diversity of Mucoromycotina.</title>
        <authorList>
            <person name="Muszewska A."/>
            <person name="Okrasinska A."/>
            <person name="Steczkiewicz K."/>
            <person name="Drgas O."/>
            <person name="Orlowska M."/>
            <person name="Perlinska-Lenart U."/>
            <person name="Aleksandrzak-Piekarczyk T."/>
            <person name="Szatraj K."/>
            <person name="Zielenkiewicz U."/>
            <person name="Pilsyk S."/>
            <person name="Malc E."/>
            <person name="Mieczkowski P."/>
            <person name="Kruszewska J.S."/>
            <person name="Biernat P."/>
            <person name="Pawlowska J."/>
        </authorList>
    </citation>
    <scope>NUCLEOTIDE SEQUENCE</scope>
    <source>
        <strain evidence="7">WA0000051536</strain>
    </source>
</reference>
<dbReference type="Pfam" id="PF23021">
    <property type="entry name" value="6TM_2nd_PGAP2IP"/>
    <property type="match status" value="1"/>
</dbReference>
<evidence type="ECO:0000259" key="3">
    <source>
        <dbReference type="Pfam" id="PF10277"/>
    </source>
</evidence>
<feature type="transmembrane region" description="Helical" evidence="2">
    <location>
        <begin position="463"/>
        <end position="481"/>
    </location>
</feature>
<feature type="transmembrane region" description="Helical" evidence="2">
    <location>
        <begin position="172"/>
        <end position="189"/>
    </location>
</feature>
<dbReference type="InterPro" id="IPR019402">
    <property type="entry name" value="CWH43_N"/>
</dbReference>
<evidence type="ECO:0000313" key="7">
    <source>
        <dbReference type="EMBL" id="KAG2180491.1"/>
    </source>
</evidence>
<feature type="transmembrane region" description="Helical" evidence="2">
    <location>
        <begin position="691"/>
        <end position="709"/>
    </location>
</feature>
<keyword evidence="8" id="KW-1185">Reference proteome</keyword>
<feature type="transmembrane region" description="Helical" evidence="2">
    <location>
        <begin position="564"/>
        <end position="583"/>
    </location>
</feature>
<evidence type="ECO:0000259" key="5">
    <source>
        <dbReference type="Pfam" id="PF23022"/>
    </source>
</evidence>
<dbReference type="GO" id="GO:0006506">
    <property type="term" value="P:GPI anchor biosynthetic process"/>
    <property type="evidence" value="ECO:0007669"/>
    <property type="project" value="TreeGrafter"/>
</dbReference>
<evidence type="ECO:0000256" key="2">
    <source>
        <dbReference type="SAM" id="Phobius"/>
    </source>
</evidence>
<dbReference type="FunFam" id="3.60.10.10:FF:000031">
    <property type="entry name" value="Calcofluor white hypersensitive protein"/>
    <property type="match status" value="1"/>
</dbReference>
<dbReference type="PANTHER" id="PTHR14859">
    <property type="entry name" value="CALCOFLUOR WHITE HYPERSENSITIVE PROTEIN PRECURSOR"/>
    <property type="match status" value="1"/>
</dbReference>
<evidence type="ECO:0000256" key="1">
    <source>
        <dbReference type="SAM" id="MobiDB-lite"/>
    </source>
</evidence>
<dbReference type="InterPro" id="IPR057315">
    <property type="entry name" value="Exo_endo_phos_PGAP2IP_C"/>
</dbReference>
<feature type="transmembrane region" description="Helical" evidence="2">
    <location>
        <begin position="342"/>
        <end position="360"/>
    </location>
</feature>
<feature type="domain" description="CWH43-like N-terminal" evidence="3">
    <location>
        <begin position="52"/>
        <end position="264"/>
    </location>
</feature>
<dbReference type="GO" id="GO:0005783">
    <property type="term" value="C:endoplasmic reticulum"/>
    <property type="evidence" value="ECO:0007669"/>
    <property type="project" value="TreeGrafter"/>
</dbReference>
<dbReference type="InterPro" id="IPR036691">
    <property type="entry name" value="Endo/exonu/phosph_ase_sf"/>
</dbReference>
<feature type="transmembrane region" description="Helical" evidence="2">
    <location>
        <begin position="315"/>
        <end position="336"/>
    </location>
</feature>
<name>A0A8H7PUT4_9FUNG</name>
<feature type="transmembrane region" description="Helical" evidence="2">
    <location>
        <begin position="209"/>
        <end position="226"/>
    </location>
</feature>
<dbReference type="Gene3D" id="3.60.10.10">
    <property type="entry name" value="Endonuclease/exonuclease/phosphatase"/>
    <property type="match status" value="1"/>
</dbReference>
<feature type="transmembrane region" description="Helical" evidence="2">
    <location>
        <begin position="619"/>
        <end position="642"/>
    </location>
</feature>
<feature type="transmembrane region" description="Helical" evidence="2">
    <location>
        <begin position="144"/>
        <end position="165"/>
    </location>
</feature>
<dbReference type="InterPro" id="IPR051916">
    <property type="entry name" value="GPI-anchor_lipid_remodeler"/>
</dbReference>
<evidence type="ECO:0000313" key="8">
    <source>
        <dbReference type="Proteomes" id="UP000612746"/>
    </source>
</evidence>